<dbReference type="EMBL" id="CP134186">
    <property type="protein sequence ID" value="WPB00543.1"/>
    <property type="molecule type" value="Genomic_DNA"/>
</dbReference>
<dbReference type="OrthoDB" id="10384523at2759"/>
<proteinExistence type="predicted"/>
<dbReference type="EMBL" id="LKMD01000101">
    <property type="protein sequence ID" value="PIA99402.1"/>
    <property type="molecule type" value="Genomic_DNA"/>
</dbReference>
<protein>
    <submittedName>
        <fullName evidence="1">Uncharacterized protein</fullName>
    </submittedName>
</protein>
<reference evidence="1 3" key="1">
    <citation type="submission" date="2015-10" db="EMBL/GenBank/DDBJ databases">
        <title>The cercosporin biosynthetic gene cluster was horizontally transferred to several fungal lineages and shown to be expanded in Cercospora beticola based on microsynteny with recipient genomes.</title>
        <authorList>
            <person name="De Jonge R."/>
            <person name="Ebert M.K."/>
            <person name="Suttle J.C."/>
            <person name="Jurick Ii W.M."/>
            <person name="Secor G.A."/>
            <person name="Thomma B.P."/>
            <person name="Van De Peer Y."/>
            <person name="Bolton M.D."/>
        </authorList>
    </citation>
    <scope>NUCLEOTIDE SEQUENCE [LARGE SCALE GENOMIC DNA]</scope>
    <source>
        <strain evidence="1 3">09-40</strain>
    </source>
</reference>
<evidence type="ECO:0000313" key="3">
    <source>
        <dbReference type="Proteomes" id="UP000230605"/>
    </source>
</evidence>
<evidence type="ECO:0000313" key="2">
    <source>
        <dbReference type="EMBL" id="WPB00543.1"/>
    </source>
</evidence>
<reference evidence="2 4" key="2">
    <citation type="submission" date="2023-09" db="EMBL/GenBank/DDBJ databases">
        <title>Complete-Gapless Cercospora beticola genome.</title>
        <authorList>
            <person name="Wyatt N.A."/>
            <person name="Spanner R.E."/>
            <person name="Bolton M.D."/>
        </authorList>
    </citation>
    <scope>NUCLEOTIDE SEQUENCE [LARGE SCALE GENOMIC DNA]</scope>
    <source>
        <strain evidence="2">Cb09-40</strain>
    </source>
</reference>
<gene>
    <name evidence="1" type="ORF">CB0940_03367</name>
    <name evidence="2" type="ORF">RHO25_005163</name>
</gene>
<dbReference type="Proteomes" id="UP000230605">
    <property type="component" value="Chromosome 3"/>
</dbReference>
<evidence type="ECO:0000313" key="1">
    <source>
        <dbReference type="EMBL" id="PIA99402.1"/>
    </source>
</evidence>
<evidence type="ECO:0000313" key="4">
    <source>
        <dbReference type="Proteomes" id="UP001302367"/>
    </source>
</evidence>
<sequence>MSDFSCPGDNNTLQYFTAAPAGRELYIIRCNAGMLSYLDDNGDVTQSGVTRSQCLILCHVDPYCLAWNFLPSDPDAPDVGTNIGDCFGWTVLDSEPDEPNERLPISFTEDPDDGANNVAIIKAPYWAGYNEIYYAPPRVQYITTIFITRTSLTAFPFTSISVGTRSATVTSAITQTATVSTTLPDQTAVSLSLRVVPTTFVSLQVFTTTIVQITTQQVVTVVPTVVTTTVVGTALSTLALQNTIINTQFPIATVRSTVQYQQTVTVTV</sequence>
<dbReference type="AlphaFoldDB" id="A0A2G5I4G8"/>
<dbReference type="Proteomes" id="UP001302367">
    <property type="component" value="Chromosome 3"/>
</dbReference>
<accession>A0A2G5I4G8</accession>
<keyword evidence="4" id="KW-1185">Reference proteome</keyword>
<organism evidence="1 3">
    <name type="scientific">Cercospora beticola</name>
    <name type="common">Sugarbeet leaf spot fungus</name>
    <dbReference type="NCBI Taxonomy" id="122368"/>
    <lineage>
        <taxon>Eukaryota</taxon>
        <taxon>Fungi</taxon>
        <taxon>Dikarya</taxon>
        <taxon>Ascomycota</taxon>
        <taxon>Pezizomycotina</taxon>
        <taxon>Dothideomycetes</taxon>
        <taxon>Dothideomycetidae</taxon>
        <taxon>Mycosphaerellales</taxon>
        <taxon>Mycosphaerellaceae</taxon>
        <taxon>Cercospora</taxon>
    </lineage>
</organism>
<name>A0A2G5I4G8_CERBT</name>